<sequence>MTSSSQDSTHEQSAVEEKKTSRRPANTAFRQQRLKAWQPILTPKNVIWIFFVLGVFAAIVGGLLIYASRMVSYIELDYTDCQTKANNGDLTPMPSDLVKSHWRNGSANIDAQWNRTENVNYTFGIGKFEVPNLRMCTLQFNVFQDMSPPVRAYYRLDNFYQNHRRYVNSFNADQLLAKNVTTSTLESSSCAPLAIETVEGETKPRQIYPCGLIANSLFNDTINAPVPLGVSDSVAYQWSEKGIAWDADKDLYKNLTNPDYDLILPPPNWRNQYPKGRYSPEYPPPNLKEDEHFISWMRTAALPSFFKPWAFGNGTLAAGHYRIDIIDNFNMTAYKGRKSLVITTTGPLGGKNDLPGILWLALSGFFIVMSLLFVIGNFLRPRKLGDHTLLSWNKVPPSAAAKGKGKAPTGPSIGMSTGRDL</sequence>
<organism evidence="1 2">
    <name type="scientific">Nemania bipapillata</name>
    <dbReference type="NCBI Taxonomy" id="110536"/>
    <lineage>
        <taxon>Eukaryota</taxon>
        <taxon>Fungi</taxon>
        <taxon>Dikarya</taxon>
        <taxon>Ascomycota</taxon>
        <taxon>Pezizomycotina</taxon>
        <taxon>Sordariomycetes</taxon>
        <taxon>Xylariomycetidae</taxon>
        <taxon>Xylariales</taxon>
        <taxon>Xylariaceae</taxon>
        <taxon>Nemania</taxon>
    </lineage>
</organism>
<dbReference type="EMBL" id="JAPESX010002439">
    <property type="protein sequence ID" value="KAJ8107782.1"/>
    <property type="molecule type" value="Genomic_DNA"/>
</dbReference>
<dbReference type="Proteomes" id="UP001153334">
    <property type="component" value="Unassembled WGS sequence"/>
</dbReference>
<name>A0ACC2HXH8_9PEZI</name>
<gene>
    <name evidence="1" type="ORF">ONZ43_g6629</name>
</gene>
<evidence type="ECO:0000313" key="2">
    <source>
        <dbReference type="Proteomes" id="UP001153334"/>
    </source>
</evidence>
<reference evidence="1" key="1">
    <citation type="submission" date="2022-11" db="EMBL/GenBank/DDBJ databases">
        <title>Genome Sequence of Nemania bipapillata.</title>
        <authorList>
            <person name="Buettner E."/>
        </authorList>
    </citation>
    <scope>NUCLEOTIDE SEQUENCE</scope>
    <source>
        <strain evidence="1">CP14</strain>
    </source>
</reference>
<proteinExistence type="predicted"/>
<keyword evidence="2" id="KW-1185">Reference proteome</keyword>
<evidence type="ECO:0000313" key="1">
    <source>
        <dbReference type="EMBL" id="KAJ8107782.1"/>
    </source>
</evidence>
<accession>A0ACC2HXH8</accession>
<comment type="caution">
    <text evidence="1">The sequence shown here is derived from an EMBL/GenBank/DDBJ whole genome shotgun (WGS) entry which is preliminary data.</text>
</comment>
<protein>
    <submittedName>
        <fullName evidence="1">Uncharacterized protein</fullName>
    </submittedName>
</protein>